<accession>A0AAN7UXL7</accession>
<name>A0AAN7UXL7_9PEZI</name>
<evidence type="ECO:0000313" key="1">
    <source>
        <dbReference type="EMBL" id="KAK5637348.1"/>
    </source>
</evidence>
<dbReference type="Proteomes" id="UP001305414">
    <property type="component" value="Unassembled WGS sequence"/>
</dbReference>
<proteinExistence type="predicted"/>
<sequence length="104" mass="11553">MPMPTPHSAMGVEYPDCSAFNLQMQTAVPAPDPFMPAGVHGIPPTPFSHQSLPMSSENMDSEFMNYMPSPHMGIANDSSHFQMDDMRRIDEMSCIWNHLVLVSA</sequence>
<reference evidence="1 2" key="1">
    <citation type="submission" date="2023-10" db="EMBL/GenBank/DDBJ databases">
        <title>Draft genome sequence of Xylaria bambusicola isolate GMP-LS, the root and basal stem rot pathogen of sugarcane in Indonesia.</title>
        <authorList>
            <person name="Selvaraj P."/>
            <person name="Muralishankar V."/>
            <person name="Muruganantham S."/>
            <person name="Sp S."/>
            <person name="Haryani S."/>
            <person name="Lau K.J.X."/>
            <person name="Naqvi N.I."/>
        </authorList>
    </citation>
    <scope>NUCLEOTIDE SEQUENCE [LARGE SCALE GENOMIC DNA]</scope>
    <source>
        <strain evidence="1">GMP-LS</strain>
    </source>
</reference>
<evidence type="ECO:0000313" key="2">
    <source>
        <dbReference type="Proteomes" id="UP001305414"/>
    </source>
</evidence>
<keyword evidence="2" id="KW-1185">Reference proteome</keyword>
<comment type="caution">
    <text evidence="1">The sequence shown here is derived from an EMBL/GenBank/DDBJ whole genome shotgun (WGS) entry which is preliminary data.</text>
</comment>
<dbReference type="EMBL" id="JAWHQM010000111">
    <property type="protein sequence ID" value="KAK5637348.1"/>
    <property type="molecule type" value="Genomic_DNA"/>
</dbReference>
<protein>
    <submittedName>
        <fullName evidence="1">Uncharacterized protein</fullName>
    </submittedName>
</protein>
<organism evidence="1 2">
    <name type="scientific">Xylaria bambusicola</name>
    <dbReference type="NCBI Taxonomy" id="326684"/>
    <lineage>
        <taxon>Eukaryota</taxon>
        <taxon>Fungi</taxon>
        <taxon>Dikarya</taxon>
        <taxon>Ascomycota</taxon>
        <taxon>Pezizomycotina</taxon>
        <taxon>Sordariomycetes</taxon>
        <taxon>Xylariomycetidae</taxon>
        <taxon>Xylariales</taxon>
        <taxon>Xylariaceae</taxon>
        <taxon>Xylaria</taxon>
    </lineage>
</organism>
<dbReference type="AlphaFoldDB" id="A0AAN7UXL7"/>
<gene>
    <name evidence="1" type="ORF">RRF57_013060</name>
</gene>